<sequence length="87" mass="10025">MKTEHELTSTPKRIWRAKDLKCPIVSLATKIPIFIQCSSRKTMQYHRPSYSWSDNSKCPRGGSNGEVFSHRSKEPAIQHTGVHHHQK</sequence>
<name>A0AAV3A7M7_PYXAD</name>
<dbReference type="AlphaFoldDB" id="A0AAV3A7M7"/>
<comment type="caution">
    <text evidence="2">The sequence shown here is derived from an EMBL/GenBank/DDBJ whole genome shotgun (WGS) entry which is preliminary data.</text>
</comment>
<accession>A0AAV3A7M7</accession>
<evidence type="ECO:0000313" key="3">
    <source>
        <dbReference type="Proteomes" id="UP001181693"/>
    </source>
</evidence>
<proteinExistence type="predicted"/>
<gene>
    <name evidence="2" type="ORF">GDO54_014513</name>
</gene>
<feature type="region of interest" description="Disordered" evidence="1">
    <location>
        <begin position="49"/>
        <end position="87"/>
    </location>
</feature>
<evidence type="ECO:0000313" key="2">
    <source>
        <dbReference type="EMBL" id="DBA23620.1"/>
    </source>
</evidence>
<keyword evidence="3" id="KW-1185">Reference proteome</keyword>
<organism evidence="2 3">
    <name type="scientific">Pyxicephalus adspersus</name>
    <name type="common">African bullfrog</name>
    <dbReference type="NCBI Taxonomy" id="30357"/>
    <lineage>
        <taxon>Eukaryota</taxon>
        <taxon>Metazoa</taxon>
        <taxon>Chordata</taxon>
        <taxon>Craniata</taxon>
        <taxon>Vertebrata</taxon>
        <taxon>Euteleostomi</taxon>
        <taxon>Amphibia</taxon>
        <taxon>Batrachia</taxon>
        <taxon>Anura</taxon>
        <taxon>Neobatrachia</taxon>
        <taxon>Ranoidea</taxon>
        <taxon>Pyxicephalidae</taxon>
        <taxon>Pyxicephalinae</taxon>
        <taxon>Pyxicephalus</taxon>
    </lineage>
</organism>
<dbReference type="EMBL" id="DYDO01000006">
    <property type="protein sequence ID" value="DBA23620.1"/>
    <property type="molecule type" value="Genomic_DNA"/>
</dbReference>
<evidence type="ECO:0000256" key="1">
    <source>
        <dbReference type="SAM" id="MobiDB-lite"/>
    </source>
</evidence>
<protein>
    <submittedName>
        <fullName evidence="2">Uncharacterized protein</fullName>
    </submittedName>
</protein>
<dbReference type="Proteomes" id="UP001181693">
    <property type="component" value="Unassembled WGS sequence"/>
</dbReference>
<reference evidence="2" key="1">
    <citation type="thesis" date="2020" institute="ProQuest LLC" country="789 East Eisenhower Parkway, Ann Arbor, MI, USA">
        <title>Comparative Genomics and Chromosome Evolution.</title>
        <authorList>
            <person name="Mudd A.B."/>
        </authorList>
    </citation>
    <scope>NUCLEOTIDE SEQUENCE</scope>
    <source>
        <strain evidence="2">1538</strain>
        <tissue evidence="2">Blood</tissue>
    </source>
</reference>